<dbReference type="GO" id="GO:0005524">
    <property type="term" value="F:ATP binding"/>
    <property type="evidence" value="ECO:0007669"/>
    <property type="project" value="InterPro"/>
</dbReference>
<dbReference type="InterPro" id="IPR027417">
    <property type="entry name" value="P-loop_NTPase"/>
</dbReference>
<dbReference type="Gene3D" id="3.40.850.10">
    <property type="entry name" value="Kinesin motor domain"/>
    <property type="match status" value="1"/>
</dbReference>
<dbReference type="InterPro" id="IPR001752">
    <property type="entry name" value="Kinesin_motor_dom"/>
</dbReference>
<dbReference type="GO" id="GO:0008017">
    <property type="term" value="F:microtubule binding"/>
    <property type="evidence" value="ECO:0007669"/>
    <property type="project" value="InterPro"/>
</dbReference>
<gene>
    <name evidence="4" type="ORF">CYMTET_54158</name>
</gene>
<evidence type="ECO:0000256" key="2">
    <source>
        <dbReference type="SAM" id="MobiDB-lite"/>
    </source>
</evidence>
<feature type="compositionally biased region" description="Polar residues" evidence="2">
    <location>
        <begin position="405"/>
        <end position="421"/>
    </location>
</feature>
<dbReference type="SUPFAM" id="SSF52540">
    <property type="entry name" value="P-loop containing nucleoside triphosphate hydrolases"/>
    <property type="match status" value="1"/>
</dbReference>
<dbReference type="AlphaFoldDB" id="A0AAE0BFJ5"/>
<comment type="caution">
    <text evidence="4">The sequence shown here is derived from an EMBL/GenBank/DDBJ whole genome shotgun (WGS) entry which is preliminary data.</text>
</comment>
<evidence type="ECO:0000313" key="5">
    <source>
        <dbReference type="Proteomes" id="UP001190700"/>
    </source>
</evidence>
<keyword evidence="5" id="KW-1185">Reference proteome</keyword>
<dbReference type="GO" id="GO:0016887">
    <property type="term" value="F:ATP hydrolysis activity"/>
    <property type="evidence" value="ECO:0007669"/>
    <property type="project" value="TreeGrafter"/>
</dbReference>
<evidence type="ECO:0000259" key="3">
    <source>
        <dbReference type="SMART" id="SM00129"/>
    </source>
</evidence>
<evidence type="ECO:0000313" key="4">
    <source>
        <dbReference type="EMBL" id="KAK3235663.1"/>
    </source>
</evidence>
<proteinExistence type="predicted"/>
<dbReference type="GO" id="GO:0005871">
    <property type="term" value="C:kinesin complex"/>
    <property type="evidence" value="ECO:0007669"/>
    <property type="project" value="TreeGrafter"/>
</dbReference>
<dbReference type="InterPro" id="IPR036961">
    <property type="entry name" value="Kinesin_motor_dom_sf"/>
</dbReference>
<dbReference type="SMART" id="SM00129">
    <property type="entry name" value="KISc"/>
    <property type="match status" value="1"/>
</dbReference>
<dbReference type="Pfam" id="PF00225">
    <property type="entry name" value="Kinesin"/>
    <property type="match status" value="1"/>
</dbReference>
<dbReference type="Proteomes" id="UP001190700">
    <property type="component" value="Unassembled WGS sequence"/>
</dbReference>
<feature type="domain" description="Kinesin motor" evidence="3">
    <location>
        <begin position="4"/>
        <end position="339"/>
    </location>
</feature>
<dbReference type="GO" id="GO:0007018">
    <property type="term" value="P:microtubule-based movement"/>
    <property type="evidence" value="ECO:0007669"/>
    <property type="project" value="InterPro"/>
</dbReference>
<accession>A0AAE0BFJ5</accession>
<dbReference type="PANTHER" id="PTHR24115">
    <property type="entry name" value="KINESIN-RELATED"/>
    <property type="match status" value="1"/>
</dbReference>
<dbReference type="PANTHER" id="PTHR24115:SF1004">
    <property type="entry name" value="KINESIN-LIKE PROTEIN KIF15"/>
    <property type="match status" value="1"/>
</dbReference>
<dbReference type="GO" id="GO:0003777">
    <property type="term" value="F:microtubule motor activity"/>
    <property type="evidence" value="ECO:0007669"/>
    <property type="project" value="InterPro"/>
</dbReference>
<evidence type="ECO:0000256" key="1">
    <source>
        <dbReference type="ARBA" id="ARBA00023175"/>
    </source>
</evidence>
<name>A0AAE0BFJ5_9CHLO</name>
<feature type="region of interest" description="Disordered" evidence="2">
    <location>
        <begin position="376"/>
        <end position="488"/>
    </location>
</feature>
<organism evidence="4 5">
    <name type="scientific">Cymbomonas tetramitiformis</name>
    <dbReference type="NCBI Taxonomy" id="36881"/>
    <lineage>
        <taxon>Eukaryota</taxon>
        <taxon>Viridiplantae</taxon>
        <taxon>Chlorophyta</taxon>
        <taxon>Pyramimonadophyceae</taxon>
        <taxon>Pyramimonadales</taxon>
        <taxon>Pyramimonadaceae</taxon>
        <taxon>Cymbomonas</taxon>
    </lineage>
</organism>
<protein>
    <recommendedName>
        <fullName evidence="3">Kinesin motor domain-containing protein</fullName>
    </recommendedName>
</protein>
<feature type="compositionally biased region" description="Polar residues" evidence="2">
    <location>
        <begin position="381"/>
        <end position="393"/>
    </location>
</feature>
<sequence>MTTPTGLKVSVRLKSCPPSEQHAAFCRVTGPAELVSLEHTATGVKLKRQFHATFPENATNAEVYKESVEYVVKACLDKGLHGAVCAHSTGSVSTLPENDGEGGLILLALQEVFDQVVHSAASNHNLTLRFRCLQIRNDNIEDVLHRQRNALHLTSNPHQGKSIRDASVLTIDDFTSKKIQEVFKALHDAVFQHSVDQAAGRRGHLLLTVTFEREDLKLRNATLNLVELARLELEGSRRDPRRVRDSQAGSARGDSWVQQSILSLRKVLTEACKSRTVCAAYRESKLTRLLEPSFRALANGEGQFSFICTLHRRQMQEVKHSLNLASELYRAATSTSTPPKPHRILRSGAFTDFMDKAYASPPESQAEITRSIAQDAYKAQSPPSAANCQTPSKTPSPPLALSRKTPASSSTASRQTPSPLNSGAEGPRLILNDGPSDPLSPSTLEPKGPRLILDYGPSDPLSPLNFEPKGSRRILDGGPPGFQASRRDYPARSCFRPFHHCRP</sequence>
<dbReference type="EMBL" id="LGRX02035254">
    <property type="protein sequence ID" value="KAK3235663.1"/>
    <property type="molecule type" value="Genomic_DNA"/>
</dbReference>
<reference evidence="4 5" key="1">
    <citation type="journal article" date="2015" name="Genome Biol. Evol.">
        <title>Comparative Genomics of a Bacterivorous Green Alga Reveals Evolutionary Causalities and Consequences of Phago-Mixotrophic Mode of Nutrition.</title>
        <authorList>
            <person name="Burns J.A."/>
            <person name="Paasch A."/>
            <person name="Narechania A."/>
            <person name="Kim E."/>
        </authorList>
    </citation>
    <scope>NUCLEOTIDE SEQUENCE [LARGE SCALE GENOMIC DNA]</scope>
    <source>
        <strain evidence="4 5">PLY_AMNH</strain>
    </source>
</reference>
<dbReference type="GO" id="GO:0005874">
    <property type="term" value="C:microtubule"/>
    <property type="evidence" value="ECO:0007669"/>
    <property type="project" value="TreeGrafter"/>
</dbReference>
<dbReference type="InterPro" id="IPR027640">
    <property type="entry name" value="Kinesin-like_fam"/>
</dbReference>
<keyword evidence="1" id="KW-0505">Motor protein</keyword>